<dbReference type="Pfam" id="PF03780">
    <property type="entry name" value="Asp23"/>
    <property type="match status" value="1"/>
</dbReference>
<dbReference type="RefSeq" id="WP_118104433.1">
    <property type="nucleotide sequence ID" value="NZ_CABJEU010000002.1"/>
</dbReference>
<feature type="compositionally biased region" description="Acidic residues" evidence="2">
    <location>
        <begin position="41"/>
        <end position="58"/>
    </location>
</feature>
<dbReference type="InterPro" id="IPR005531">
    <property type="entry name" value="Asp23"/>
</dbReference>
<dbReference type="PANTHER" id="PTHR34297:SF3">
    <property type="entry name" value="ALKALINE SHOCK PROTEIN 23"/>
    <property type="match status" value="1"/>
</dbReference>
<dbReference type="InParanoid" id="A0A414NE96"/>
<protein>
    <submittedName>
        <fullName evidence="3">Asp23/Gls24 family envelope stress response protein</fullName>
    </submittedName>
</protein>
<comment type="caution">
    <text evidence="3">The sequence shown here is derived from an EMBL/GenBank/DDBJ whole genome shotgun (WGS) entry which is preliminary data.</text>
</comment>
<dbReference type="PANTHER" id="PTHR34297">
    <property type="entry name" value="HYPOTHETICAL CYTOSOLIC PROTEIN-RELATED"/>
    <property type="match status" value="1"/>
</dbReference>
<dbReference type="EMBL" id="QSLJ01000002">
    <property type="protein sequence ID" value="RHF37319.1"/>
    <property type="molecule type" value="Genomic_DNA"/>
</dbReference>
<sequence length="180" mass="20001">MADEKKQDSVDVEVVDRVDADCDEQALQVAEQAMNGAGEPAFEDEPEFEEDLEDDSEDSLTYSNGVIEKIVAMATREVPHVLGMKGNLMHLVQETFGAENLTKGVTVEVTDDNRVIVNISVIIEYGCYAPAIFEDVKECVTERLTAMTGLEVAGINLRIEDVVTREEYEASRKRHAEDDE</sequence>
<dbReference type="AlphaFoldDB" id="A0A414NE96"/>
<name>A0A414NE96_9ACTN</name>
<gene>
    <name evidence="3" type="ORF">DW682_06860</name>
</gene>
<evidence type="ECO:0000256" key="1">
    <source>
        <dbReference type="ARBA" id="ARBA00005721"/>
    </source>
</evidence>
<evidence type="ECO:0000313" key="3">
    <source>
        <dbReference type="EMBL" id="RHF37319.1"/>
    </source>
</evidence>
<proteinExistence type="inferred from homology"/>
<comment type="similarity">
    <text evidence="1">Belongs to the asp23 family.</text>
</comment>
<evidence type="ECO:0000256" key="2">
    <source>
        <dbReference type="SAM" id="MobiDB-lite"/>
    </source>
</evidence>
<dbReference type="Proteomes" id="UP000283983">
    <property type="component" value="Unassembled WGS sequence"/>
</dbReference>
<evidence type="ECO:0000313" key="4">
    <source>
        <dbReference type="Proteomes" id="UP000283983"/>
    </source>
</evidence>
<accession>A0A414NE96</accession>
<organism evidence="3 4">
    <name type="scientific">Collinsella intestinalis</name>
    <dbReference type="NCBI Taxonomy" id="147207"/>
    <lineage>
        <taxon>Bacteria</taxon>
        <taxon>Bacillati</taxon>
        <taxon>Actinomycetota</taxon>
        <taxon>Coriobacteriia</taxon>
        <taxon>Coriobacteriales</taxon>
        <taxon>Coriobacteriaceae</taxon>
        <taxon>Collinsella</taxon>
    </lineage>
</organism>
<reference evidence="3 4" key="1">
    <citation type="submission" date="2018-08" db="EMBL/GenBank/DDBJ databases">
        <title>A genome reference for cultivated species of the human gut microbiota.</title>
        <authorList>
            <person name="Zou Y."/>
            <person name="Xue W."/>
            <person name="Luo G."/>
        </authorList>
    </citation>
    <scope>NUCLEOTIDE SEQUENCE [LARGE SCALE GENOMIC DNA]</scope>
    <source>
        <strain evidence="3 4">AM25-33</strain>
    </source>
</reference>
<feature type="region of interest" description="Disordered" evidence="2">
    <location>
        <begin position="33"/>
        <end position="58"/>
    </location>
</feature>
<keyword evidence="4" id="KW-1185">Reference proteome</keyword>